<name>A0ACB8TNB7_9APHY</name>
<reference evidence="1" key="1">
    <citation type="journal article" date="2021" name="Environ. Microbiol.">
        <title>Gene family expansions and transcriptome signatures uncover fungal adaptations to wood decay.</title>
        <authorList>
            <person name="Hage H."/>
            <person name="Miyauchi S."/>
            <person name="Viragh M."/>
            <person name="Drula E."/>
            <person name="Min B."/>
            <person name="Chaduli D."/>
            <person name="Navarro D."/>
            <person name="Favel A."/>
            <person name="Norest M."/>
            <person name="Lesage-Meessen L."/>
            <person name="Balint B."/>
            <person name="Merenyi Z."/>
            <person name="de Eugenio L."/>
            <person name="Morin E."/>
            <person name="Martinez A.T."/>
            <person name="Baldrian P."/>
            <person name="Stursova M."/>
            <person name="Martinez M.J."/>
            <person name="Novotny C."/>
            <person name="Magnuson J.K."/>
            <person name="Spatafora J.W."/>
            <person name="Maurice S."/>
            <person name="Pangilinan J."/>
            <person name="Andreopoulos W."/>
            <person name="LaButti K."/>
            <person name="Hundley H."/>
            <person name="Na H."/>
            <person name="Kuo A."/>
            <person name="Barry K."/>
            <person name="Lipzen A."/>
            <person name="Henrissat B."/>
            <person name="Riley R."/>
            <person name="Ahrendt S."/>
            <person name="Nagy L.G."/>
            <person name="Grigoriev I.V."/>
            <person name="Martin F."/>
            <person name="Rosso M.N."/>
        </authorList>
    </citation>
    <scope>NUCLEOTIDE SEQUENCE</scope>
    <source>
        <strain evidence="1">CBS 384.51</strain>
    </source>
</reference>
<dbReference type="EMBL" id="MU274963">
    <property type="protein sequence ID" value="KAI0083500.1"/>
    <property type="molecule type" value="Genomic_DNA"/>
</dbReference>
<dbReference type="Proteomes" id="UP001055072">
    <property type="component" value="Unassembled WGS sequence"/>
</dbReference>
<proteinExistence type="predicted"/>
<protein>
    <submittedName>
        <fullName evidence="1">CHAT domain-containing protein</fullName>
    </submittedName>
</protein>
<keyword evidence="2" id="KW-1185">Reference proteome</keyword>
<evidence type="ECO:0000313" key="1">
    <source>
        <dbReference type="EMBL" id="KAI0083500.1"/>
    </source>
</evidence>
<gene>
    <name evidence="1" type="ORF">BDY19DRAFT_998522</name>
</gene>
<comment type="caution">
    <text evidence="1">The sequence shown here is derived from an EMBL/GenBank/DDBJ whole genome shotgun (WGS) entry which is preliminary data.</text>
</comment>
<accession>A0ACB8TNB7</accession>
<organism evidence="1 2">
    <name type="scientific">Irpex rosettiformis</name>
    <dbReference type="NCBI Taxonomy" id="378272"/>
    <lineage>
        <taxon>Eukaryota</taxon>
        <taxon>Fungi</taxon>
        <taxon>Dikarya</taxon>
        <taxon>Basidiomycota</taxon>
        <taxon>Agaricomycotina</taxon>
        <taxon>Agaricomycetes</taxon>
        <taxon>Polyporales</taxon>
        <taxon>Irpicaceae</taxon>
        <taxon>Irpex</taxon>
    </lineage>
</organism>
<evidence type="ECO:0000313" key="2">
    <source>
        <dbReference type="Proteomes" id="UP001055072"/>
    </source>
</evidence>
<sequence>MSAPDNVGTHSPASTDTSSHVGHSEPDVNGLPLYKELRFLGDQACEQYETRGDLKVLEFAIRSYRLAMEATEDDNPDKANIINNLGVCLSARSKCVGEPQDLEESISLKQLANALTPDDGPDKHLLLSNLAASLFSRFEREGRAEDLEEAIELETRAVELVPDGHVDKPMLLSSLGSSLARQFERSGSANNLEKAIELLTHAVELTPEDDPDKPMWLMNLGTSHEQRFERLGTLEDLERAIALQSRSVDLTPDGHPNKPMYLSNAGSSLQTRFLRLGDFADLGRAIVLQARAVELTSDGHPDKPALLNNLAIFLQGRYLRTRDAKDLEEAIAHQFRAVELTPDGHPDKPTWLNNLGTQLHSRFKQSGNLDDLDQAITHYTAALTLTPEGHPDKPSWLCNLSHSLEERFERVGNVSDLEEAIKCSTRSVELTPENHTQRAQNLRFLGLRFFTRLRSPHAHADDASRAMEAFLEAMQHPTSHPLERLRASGLYARLLTEFSHLLTTPPRLSLLEAWRHAISLVPQCIWLGNNVRGRYTSLSEELSDVRIAVNYAATAAIAAGEYDLALEWLETGRAVVWSQVLQLRTPLDDLHRIHPQLAERLQHVSQALQLAASSSLPVSIETQLPSSSHDIQAPSSHGYALEYDKLVSTIRELEGFEDFMQPKTLSQLAGACRSGPVVVINVHKSRCDGLVLCRVGDVIHIPLPELSLDRAMRIQEYLWDLLRAKRLLNRCRGDMQDENDDRGGRVTAMDPPDMMRKILADLWNRVVKPIMDVVCTLEPPSTTLPHVTWCPTGPLVFLPLHAAGIYPSDDRISAPSQTIMDLAVSSYTPTLEALLKPRARVTPAGQDPRVLIVSQPDTPGGNPIPGTTTEAAIVTSLVGESKPLDDADGTIQAVLEGMATHEWVHLACHGIQNCMDPMSSAFLLYDGQLTLADLMSHHLPNADLAVLSACQTATGDEKLSEEAVHLAAGMLNIGYKSVVGTMWSISDYVAPDVMKVFYTVMAEQVRAGGELQPAYALHEAIKVLRRSSGRGGMNDFLRWVPFVHFGL</sequence>